<dbReference type="GO" id="GO:0016462">
    <property type="term" value="F:pyrophosphatase activity"/>
    <property type="evidence" value="ECO:0007669"/>
    <property type="project" value="InterPro"/>
</dbReference>
<accession>A0A6A3HLY5</accession>
<evidence type="ECO:0000313" key="6">
    <source>
        <dbReference type="EMBL" id="KAE8969735.1"/>
    </source>
</evidence>
<dbReference type="PANTHER" id="PTHR12629">
    <property type="entry name" value="DIPHOSPHOINOSITOL POLYPHOSPHATE PHOSPHOHYDROLASE"/>
    <property type="match status" value="1"/>
</dbReference>
<feature type="domain" description="Nudix hydrolase" evidence="5">
    <location>
        <begin position="197"/>
        <end position="325"/>
    </location>
</feature>
<dbReference type="PROSITE" id="PS00893">
    <property type="entry name" value="NUDIX_BOX"/>
    <property type="match status" value="1"/>
</dbReference>
<protein>
    <recommendedName>
        <fullName evidence="5">Nudix hydrolase domain-containing protein</fullName>
    </recommendedName>
</protein>
<dbReference type="GO" id="GO:0046872">
    <property type="term" value="F:metal ion binding"/>
    <property type="evidence" value="ECO:0007669"/>
    <property type="project" value="UniProtKB-KW"/>
</dbReference>
<organism evidence="6 7">
    <name type="scientific">Phytophthora rubi</name>
    <dbReference type="NCBI Taxonomy" id="129364"/>
    <lineage>
        <taxon>Eukaryota</taxon>
        <taxon>Sar</taxon>
        <taxon>Stramenopiles</taxon>
        <taxon>Oomycota</taxon>
        <taxon>Peronosporomycetes</taxon>
        <taxon>Peronosporales</taxon>
        <taxon>Peronosporaceae</taxon>
        <taxon>Phytophthora</taxon>
    </lineage>
</organism>
<name>A0A6A3HLY5_9STRA</name>
<proteinExistence type="predicted"/>
<gene>
    <name evidence="6" type="ORF">PR002_g27341</name>
</gene>
<reference evidence="6 7" key="1">
    <citation type="submission" date="2018-09" db="EMBL/GenBank/DDBJ databases">
        <title>Genomic investigation of the strawberry pathogen Phytophthora fragariae indicates pathogenicity is determined by transcriptional variation in three key races.</title>
        <authorList>
            <person name="Adams T.M."/>
            <person name="Armitage A.D."/>
            <person name="Sobczyk M.K."/>
            <person name="Bates H.J."/>
            <person name="Dunwell J.M."/>
            <person name="Nellist C.F."/>
            <person name="Harrison R.J."/>
        </authorList>
    </citation>
    <scope>NUCLEOTIDE SEQUENCE [LARGE SCALE GENOMIC DNA]</scope>
    <source>
        <strain evidence="6 7">SCRP324</strain>
    </source>
</reference>
<keyword evidence="2" id="KW-0479">Metal-binding</keyword>
<dbReference type="InterPro" id="IPR020084">
    <property type="entry name" value="NUDIX_hydrolase_CS"/>
</dbReference>
<evidence type="ECO:0000256" key="2">
    <source>
        <dbReference type="ARBA" id="ARBA00022723"/>
    </source>
</evidence>
<dbReference type="Proteomes" id="UP000435112">
    <property type="component" value="Unassembled WGS sequence"/>
</dbReference>
<keyword evidence="3" id="KW-0378">Hydrolase</keyword>
<evidence type="ECO:0000256" key="4">
    <source>
        <dbReference type="ARBA" id="ARBA00022842"/>
    </source>
</evidence>
<dbReference type="PANTHER" id="PTHR12629:SF0">
    <property type="entry name" value="DIPHOSPHOINOSITOL-POLYPHOSPHATE DIPHOSPHATASE"/>
    <property type="match status" value="1"/>
</dbReference>
<dbReference type="PROSITE" id="PS51462">
    <property type="entry name" value="NUDIX"/>
    <property type="match status" value="1"/>
</dbReference>
<comment type="caution">
    <text evidence="6">The sequence shown here is derived from an EMBL/GenBank/DDBJ whole genome shotgun (WGS) entry which is preliminary data.</text>
</comment>
<dbReference type="InterPro" id="IPR015797">
    <property type="entry name" value="NUDIX_hydrolase-like_dom_sf"/>
</dbReference>
<evidence type="ECO:0000259" key="5">
    <source>
        <dbReference type="PROSITE" id="PS51462"/>
    </source>
</evidence>
<evidence type="ECO:0000256" key="1">
    <source>
        <dbReference type="ARBA" id="ARBA00001946"/>
    </source>
</evidence>
<dbReference type="GO" id="GO:0005737">
    <property type="term" value="C:cytoplasm"/>
    <property type="evidence" value="ECO:0007669"/>
    <property type="project" value="TreeGrafter"/>
</dbReference>
<dbReference type="GO" id="GO:0005634">
    <property type="term" value="C:nucleus"/>
    <property type="evidence" value="ECO:0007669"/>
    <property type="project" value="TreeGrafter"/>
</dbReference>
<dbReference type="CDD" id="cd04666">
    <property type="entry name" value="NUDIX_DIPP2_like_Nudt4"/>
    <property type="match status" value="1"/>
</dbReference>
<dbReference type="Pfam" id="PF00293">
    <property type="entry name" value="NUDIX"/>
    <property type="match status" value="1"/>
</dbReference>
<dbReference type="OrthoDB" id="128927at2759"/>
<dbReference type="AlphaFoldDB" id="A0A6A3HLY5"/>
<dbReference type="SUPFAM" id="SSF55811">
    <property type="entry name" value="Nudix"/>
    <property type="match status" value="1"/>
</dbReference>
<dbReference type="EMBL" id="QXFU01004262">
    <property type="protein sequence ID" value="KAE8969735.1"/>
    <property type="molecule type" value="Genomic_DNA"/>
</dbReference>
<dbReference type="InterPro" id="IPR000086">
    <property type="entry name" value="NUDIX_hydrolase_dom"/>
</dbReference>
<dbReference type="Gene3D" id="3.90.79.10">
    <property type="entry name" value="Nucleoside Triphosphate Pyrophosphohydrolase"/>
    <property type="match status" value="1"/>
</dbReference>
<dbReference type="InterPro" id="IPR047198">
    <property type="entry name" value="DDP-like_NUDIX"/>
</dbReference>
<sequence length="328" mass="36452">LSPHFEFCGTALNASELDQLCVFFHCWLLPPLPRAASATPISDKVSISKFNADVEAWNRALAADRQTKRSLRRYDEDDEERGIADKIDDALAIVVHKPLRLPAGVSTAALAKVDDVAGKVQAAMTKYPAGLSESTLQQLMKVEQKRLQDIELLGKMTKKTTDGMRRDIKPFQGMKTAPIMHSHVGRDMQRYLDNGKTREMTVGIVSRSAKEGGGDVLLISSSNPKKNDWLLPKGGWDQGESLHKAAWREVIEEGGVNGAFTASLGSLKAGTPDKGYLYHIFKLKGVTTYDQWSESVRYRVWVSYEDAMKMLVKRPDMVEMVKRAQAAV</sequence>
<feature type="non-terminal residue" evidence="6">
    <location>
        <position position="1"/>
    </location>
</feature>
<evidence type="ECO:0000256" key="3">
    <source>
        <dbReference type="ARBA" id="ARBA00022801"/>
    </source>
</evidence>
<keyword evidence="4" id="KW-0460">Magnesium</keyword>
<comment type="cofactor">
    <cofactor evidence="1">
        <name>Mg(2+)</name>
        <dbReference type="ChEBI" id="CHEBI:18420"/>
    </cofactor>
</comment>
<evidence type="ECO:0000313" key="7">
    <source>
        <dbReference type="Proteomes" id="UP000435112"/>
    </source>
</evidence>